<keyword evidence="5" id="KW-0813">Transport</keyword>
<feature type="compositionally biased region" description="Low complexity" evidence="6">
    <location>
        <begin position="8"/>
        <end position="20"/>
    </location>
</feature>
<evidence type="ECO:0000259" key="7">
    <source>
        <dbReference type="PROSITE" id="PS50928"/>
    </source>
</evidence>
<feature type="transmembrane region" description="Helical" evidence="5">
    <location>
        <begin position="197"/>
        <end position="218"/>
    </location>
</feature>
<feature type="transmembrane region" description="Helical" evidence="5">
    <location>
        <begin position="89"/>
        <end position="109"/>
    </location>
</feature>
<dbReference type="Gene3D" id="1.10.3720.10">
    <property type="entry name" value="MetI-like"/>
    <property type="match status" value="1"/>
</dbReference>
<dbReference type="AlphaFoldDB" id="A0A1M6J9N6"/>
<keyword evidence="9" id="KW-1185">Reference proteome</keyword>
<sequence length="290" mass="31044">MSVQSASGRVTAPGGRAAGTTRRGQTVKFVVLLALAVLFLLPMYVLLVTGFKPFAEATAARAWSLPQTWSGEGWAAAWEALSSGLRNSLMVAVPSAVVSAVLGSMNGFVMARWRFPGADTVFTLFLFGMFIPYQAVMIPLQQMLVGAGLMGGLFPLILAHTVYGIPICTLIFRNYYASIPQTLIEAARVDGAGMLRTYASVVLPVSAPAFAVTLIWQFTSAWNDFLFAVFLTGPNSWPVTVQLNNVAGSMVVPYNQQMAAAVLASLPTLVVYLLLGRYFMRGLMAGALKG</sequence>
<proteinExistence type="inferred from homology"/>
<dbReference type="SUPFAM" id="SSF161098">
    <property type="entry name" value="MetI-like"/>
    <property type="match status" value="1"/>
</dbReference>
<feature type="transmembrane region" description="Helical" evidence="5">
    <location>
        <begin position="258"/>
        <end position="275"/>
    </location>
</feature>
<dbReference type="PROSITE" id="PS50928">
    <property type="entry name" value="ABC_TM1"/>
    <property type="match status" value="1"/>
</dbReference>
<evidence type="ECO:0000256" key="3">
    <source>
        <dbReference type="ARBA" id="ARBA00022989"/>
    </source>
</evidence>
<feature type="domain" description="ABC transmembrane type-1" evidence="7">
    <location>
        <begin position="85"/>
        <end position="275"/>
    </location>
</feature>
<evidence type="ECO:0000313" key="8">
    <source>
        <dbReference type="EMBL" id="SHJ43405.1"/>
    </source>
</evidence>
<feature type="transmembrane region" description="Helical" evidence="5">
    <location>
        <begin position="29"/>
        <end position="47"/>
    </location>
</feature>
<feature type="transmembrane region" description="Helical" evidence="5">
    <location>
        <begin position="152"/>
        <end position="176"/>
    </location>
</feature>
<gene>
    <name evidence="8" type="ORF">SAMN05421803_10646</name>
</gene>
<dbReference type="InterPro" id="IPR000515">
    <property type="entry name" value="MetI-like"/>
</dbReference>
<protein>
    <submittedName>
        <fullName evidence="8">Glucose/mannose transport system permease protein</fullName>
    </submittedName>
</protein>
<evidence type="ECO:0000256" key="6">
    <source>
        <dbReference type="SAM" id="MobiDB-lite"/>
    </source>
</evidence>
<dbReference type="GO" id="GO:0005886">
    <property type="term" value="C:plasma membrane"/>
    <property type="evidence" value="ECO:0007669"/>
    <property type="project" value="UniProtKB-SubCell"/>
</dbReference>
<dbReference type="Pfam" id="PF00528">
    <property type="entry name" value="BPD_transp_1"/>
    <property type="match status" value="1"/>
</dbReference>
<organism evidence="8 9">
    <name type="scientific">Nocardiopsis flavescens</name>
    <dbReference type="NCBI Taxonomy" id="758803"/>
    <lineage>
        <taxon>Bacteria</taxon>
        <taxon>Bacillati</taxon>
        <taxon>Actinomycetota</taxon>
        <taxon>Actinomycetes</taxon>
        <taxon>Streptosporangiales</taxon>
        <taxon>Nocardiopsidaceae</taxon>
        <taxon>Nocardiopsis</taxon>
    </lineage>
</organism>
<accession>A0A1M6J9N6</accession>
<name>A0A1M6J9N6_9ACTN</name>
<dbReference type="PANTHER" id="PTHR43879">
    <property type="entry name" value="ABC TRANSPORTER PERMEASE PROTEIN"/>
    <property type="match status" value="1"/>
</dbReference>
<reference evidence="8 9" key="1">
    <citation type="submission" date="2016-11" db="EMBL/GenBank/DDBJ databases">
        <authorList>
            <person name="Jaros S."/>
            <person name="Januszkiewicz K."/>
            <person name="Wedrychowicz H."/>
        </authorList>
    </citation>
    <scope>NUCLEOTIDE SEQUENCE [LARGE SCALE GENOMIC DNA]</scope>
    <source>
        <strain evidence="8 9">CGMCC 4.5723</strain>
    </source>
</reference>
<feature type="region of interest" description="Disordered" evidence="6">
    <location>
        <begin position="1"/>
        <end position="20"/>
    </location>
</feature>
<evidence type="ECO:0000256" key="2">
    <source>
        <dbReference type="ARBA" id="ARBA00022692"/>
    </source>
</evidence>
<evidence type="ECO:0000256" key="5">
    <source>
        <dbReference type="RuleBase" id="RU363032"/>
    </source>
</evidence>
<feature type="transmembrane region" description="Helical" evidence="5">
    <location>
        <begin position="121"/>
        <end position="140"/>
    </location>
</feature>
<dbReference type="Proteomes" id="UP000184452">
    <property type="component" value="Unassembled WGS sequence"/>
</dbReference>
<comment type="subcellular location">
    <subcellularLocation>
        <location evidence="5">Cell membrane</location>
        <topology evidence="5">Multi-pass membrane protein</topology>
    </subcellularLocation>
    <subcellularLocation>
        <location evidence="1">Membrane</location>
        <topology evidence="1">Multi-pass membrane protein</topology>
    </subcellularLocation>
</comment>
<dbReference type="STRING" id="758803.SAMN05421803_10646"/>
<dbReference type="InterPro" id="IPR035906">
    <property type="entry name" value="MetI-like_sf"/>
</dbReference>
<dbReference type="CDD" id="cd06261">
    <property type="entry name" value="TM_PBP2"/>
    <property type="match status" value="1"/>
</dbReference>
<keyword evidence="3 5" id="KW-1133">Transmembrane helix</keyword>
<dbReference type="RefSeq" id="WP_073379142.1">
    <property type="nucleotide sequence ID" value="NZ_FQZK01000006.1"/>
</dbReference>
<evidence type="ECO:0000256" key="1">
    <source>
        <dbReference type="ARBA" id="ARBA00004141"/>
    </source>
</evidence>
<evidence type="ECO:0000256" key="4">
    <source>
        <dbReference type="ARBA" id="ARBA00023136"/>
    </source>
</evidence>
<dbReference type="GO" id="GO:0055085">
    <property type="term" value="P:transmembrane transport"/>
    <property type="evidence" value="ECO:0007669"/>
    <property type="project" value="InterPro"/>
</dbReference>
<comment type="similarity">
    <text evidence="5">Belongs to the binding-protein-dependent transport system permease family.</text>
</comment>
<dbReference type="EMBL" id="FQZK01000006">
    <property type="protein sequence ID" value="SHJ43405.1"/>
    <property type="molecule type" value="Genomic_DNA"/>
</dbReference>
<keyword evidence="2 5" id="KW-0812">Transmembrane</keyword>
<keyword evidence="4 5" id="KW-0472">Membrane</keyword>
<evidence type="ECO:0000313" key="9">
    <source>
        <dbReference type="Proteomes" id="UP000184452"/>
    </source>
</evidence>
<dbReference type="PANTHER" id="PTHR43879:SF1">
    <property type="entry name" value="GLUCOSE IMPORT SYSTEM PERMEASE PROTEIN GLCU"/>
    <property type="match status" value="1"/>
</dbReference>
<dbReference type="OrthoDB" id="3524874at2"/>